<keyword evidence="4" id="KW-1185">Reference proteome</keyword>
<protein>
    <recommendedName>
        <fullName evidence="2">F-box domain-containing protein</fullName>
    </recommendedName>
</protein>
<dbReference type="EMBL" id="PXOA01000697">
    <property type="protein sequence ID" value="RFU73130.1"/>
    <property type="molecule type" value="Genomic_DNA"/>
</dbReference>
<dbReference type="InterPro" id="IPR001810">
    <property type="entry name" value="F-box_dom"/>
</dbReference>
<organism evidence="3 4">
    <name type="scientific">Trichoderma arundinaceum</name>
    <dbReference type="NCBI Taxonomy" id="490622"/>
    <lineage>
        <taxon>Eukaryota</taxon>
        <taxon>Fungi</taxon>
        <taxon>Dikarya</taxon>
        <taxon>Ascomycota</taxon>
        <taxon>Pezizomycotina</taxon>
        <taxon>Sordariomycetes</taxon>
        <taxon>Hypocreomycetidae</taxon>
        <taxon>Hypocreales</taxon>
        <taxon>Hypocreaceae</taxon>
        <taxon>Trichoderma</taxon>
    </lineage>
</organism>
<comment type="caution">
    <text evidence="3">The sequence shown here is derived from an EMBL/GenBank/DDBJ whole genome shotgun (WGS) entry which is preliminary data.</text>
</comment>
<dbReference type="CDD" id="cd09917">
    <property type="entry name" value="F-box_SF"/>
    <property type="match status" value="1"/>
</dbReference>
<feature type="chain" id="PRO_5017214611" description="F-box domain-containing protein" evidence="1">
    <location>
        <begin position="22"/>
        <end position="378"/>
    </location>
</feature>
<proteinExistence type="predicted"/>
<keyword evidence="1" id="KW-0732">Signal</keyword>
<dbReference type="Proteomes" id="UP000266272">
    <property type="component" value="Unassembled WGS sequence"/>
</dbReference>
<dbReference type="AlphaFoldDB" id="A0A395NAJ0"/>
<sequence length="378" mass="43502">MNYTISSLFKALFCLIWGSNGRDEANSGTPCFILELPIEMVLLIAGYLPPHQQIIFSQTCRALRRLMMESNKGHLGEPGTLSPAHLDRAQRKDFLFAMARCRPDVWVCHFCGEVHRINKDDTPANTQFGTGCCPEREDDCSYYRDGYELRFRHLQLILKYTRLPKMESNSATPVLKNSHRNYLNSLMQPFSKPLLSYGRYTSHKVVGSYTSRLRVADGRLIAHSTWHYHKGTDDFSHDDFIRTLSICPHQALDSAHHWMRGEISPVFKPYRDRFLSRRRLNPREAFDVAVTEAFLESGTEVHGFCPFCETDFSVCVSSTATRVYAWQNLGSECAFSINSSWRWQTGRQTGRMVEESVYSEAGSVRRLYDSQRDVYEIA</sequence>
<feature type="signal peptide" evidence="1">
    <location>
        <begin position="1"/>
        <end position="21"/>
    </location>
</feature>
<accession>A0A395NAJ0</accession>
<reference evidence="3 4" key="1">
    <citation type="journal article" date="2018" name="PLoS Pathog.">
        <title>Evolution of structural diversity of trichothecenes, a family of toxins produced by plant pathogenic and entomopathogenic fungi.</title>
        <authorList>
            <person name="Proctor R.H."/>
            <person name="McCormick S.P."/>
            <person name="Kim H.S."/>
            <person name="Cardoza R.E."/>
            <person name="Stanley A.M."/>
            <person name="Lindo L."/>
            <person name="Kelly A."/>
            <person name="Brown D.W."/>
            <person name="Lee T."/>
            <person name="Vaughan M.M."/>
            <person name="Alexander N.J."/>
            <person name="Busman M."/>
            <person name="Gutierrez S."/>
        </authorList>
    </citation>
    <scope>NUCLEOTIDE SEQUENCE [LARGE SCALE GENOMIC DNA]</scope>
    <source>
        <strain evidence="3 4">IBT 40837</strain>
    </source>
</reference>
<feature type="domain" description="F-box" evidence="2">
    <location>
        <begin position="33"/>
        <end position="69"/>
    </location>
</feature>
<dbReference type="OrthoDB" id="3766406at2759"/>
<dbReference type="STRING" id="490622.A0A395NAJ0"/>
<evidence type="ECO:0000259" key="2">
    <source>
        <dbReference type="Pfam" id="PF00646"/>
    </source>
</evidence>
<evidence type="ECO:0000313" key="4">
    <source>
        <dbReference type="Proteomes" id="UP000266272"/>
    </source>
</evidence>
<dbReference type="SUPFAM" id="SSF81383">
    <property type="entry name" value="F-box domain"/>
    <property type="match status" value="1"/>
</dbReference>
<dbReference type="Pfam" id="PF00646">
    <property type="entry name" value="F-box"/>
    <property type="match status" value="1"/>
</dbReference>
<dbReference type="InterPro" id="IPR036047">
    <property type="entry name" value="F-box-like_dom_sf"/>
</dbReference>
<gene>
    <name evidence="3" type="ORF">TARUN_9130</name>
</gene>
<evidence type="ECO:0000313" key="3">
    <source>
        <dbReference type="EMBL" id="RFU73130.1"/>
    </source>
</evidence>
<evidence type="ECO:0000256" key="1">
    <source>
        <dbReference type="SAM" id="SignalP"/>
    </source>
</evidence>
<name>A0A395NAJ0_TRIAR</name>